<dbReference type="PROSITE" id="PS51257">
    <property type="entry name" value="PROKAR_LIPOPROTEIN"/>
    <property type="match status" value="1"/>
</dbReference>
<evidence type="ECO:0000313" key="2">
    <source>
        <dbReference type="EMBL" id="GJM62856.1"/>
    </source>
</evidence>
<dbReference type="EMBL" id="BQKE01000002">
    <property type="protein sequence ID" value="GJM62856.1"/>
    <property type="molecule type" value="Genomic_DNA"/>
</dbReference>
<gene>
    <name evidence="2" type="ORF">PEDI_34080</name>
</gene>
<dbReference type="Proteomes" id="UP001310022">
    <property type="component" value="Unassembled WGS sequence"/>
</dbReference>
<dbReference type="InterPro" id="IPR013108">
    <property type="entry name" value="Amidohydro_3"/>
</dbReference>
<protein>
    <submittedName>
        <fullName evidence="2">Amidohydrolase</fullName>
    </submittedName>
</protein>
<dbReference type="Pfam" id="PF07969">
    <property type="entry name" value="Amidohydro_3"/>
    <property type="match status" value="1"/>
</dbReference>
<dbReference type="InterPro" id="IPR011059">
    <property type="entry name" value="Metal-dep_hydrolase_composite"/>
</dbReference>
<dbReference type="PANTHER" id="PTHR22642">
    <property type="entry name" value="IMIDAZOLONEPROPIONASE"/>
    <property type="match status" value="1"/>
</dbReference>
<name>A0AAN4VZD6_9BACT</name>
<dbReference type="Gene3D" id="3.10.310.70">
    <property type="match status" value="1"/>
</dbReference>
<comment type="caution">
    <text evidence="2">The sequence shown here is derived from an EMBL/GenBank/DDBJ whole genome shotgun (WGS) entry which is preliminary data.</text>
</comment>
<accession>A0AAN4VZD6</accession>
<dbReference type="GO" id="GO:0016810">
    <property type="term" value="F:hydrolase activity, acting on carbon-nitrogen (but not peptide) bonds"/>
    <property type="evidence" value="ECO:0007669"/>
    <property type="project" value="InterPro"/>
</dbReference>
<feature type="domain" description="Amidohydrolase 3" evidence="1">
    <location>
        <begin position="83"/>
        <end position="540"/>
    </location>
</feature>
<organism evidence="2 3">
    <name type="scientific">Persicobacter diffluens</name>
    <dbReference type="NCBI Taxonomy" id="981"/>
    <lineage>
        <taxon>Bacteria</taxon>
        <taxon>Pseudomonadati</taxon>
        <taxon>Bacteroidota</taxon>
        <taxon>Cytophagia</taxon>
        <taxon>Cytophagales</taxon>
        <taxon>Persicobacteraceae</taxon>
        <taxon>Persicobacter</taxon>
    </lineage>
</organism>
<evidence type="ECO:0000313" key="3">
    <source>
        <dbReference type="Proteomes" id="UP001310022"/>
    </source>
</evidence>
<dbReference type="Gene3D" id="2.30.40.10">
    <property type="entry name" value="Urease, subunit C, domain 1"/>
    <property type="match status" value="1"/>
</dbReference>
<sequence length="544" mass="62095">MNKGLIVFFLFTFLLGSCDSDKKNWSKKHRIKSKMLLFYNGEILTMRGDTPEYVESLVVQNGHIVFLGDLNEAHSQFPKHLKINLKGKTLLPGFIDLYSNFSFDLGRAHWQDISPKTIGEDYQLSNILYHLKLSAGNEQEWLVAWGLKPEKLSPKEKITSALLEEYFPDKKVVLIHENFQSALLNSEAFEWAMSKNLLFPQPEEIAMLTNYWLRGESWHSVFDNLPLGDIEDKLVRLEEIQNLYAQNGYTHIQDGNARLQELICLKIAAERQALLQDISVLLPFKTYTFLQNDSLEFAIGNYEHQLKIQGVKISKEGEGISNTYALTENLNQKKMLYEAALATLKKQITLLTQRKIPIWLNVENIPETDVLMKFFRSMGYPKEGWPNPVLLNPKLSAKLTAADIKSFQLAGCYLFPLNTENQNLSAPTHTPLEHSFSHFLKAHIPTAIGSQYPFGEFRPFLLMQHMRNLQPDTLKDTYQILKCLTAYPALQLGEEEEKGILKTGALADFVILDQNPLKVGAQALAQIQVTRTIKGGKTIYQKKD</sequence>
<proteinExistence type="predicted"/>
<dbReference type="AlphaFoldDB" id="A0AAN4VZD6"/>
<reference evidence="2 3" key="1">
    <citation type="submission" date="2021-12" db="EMBL/GenBank/DDBJ databases">
        <title>Genome sequencing of bacteria with rrn-lacking chromosome and rrn-plasmid.</title>
        <authorList>
            <person name="Anda M."/>
            <person name="Iwasaki W."/>
        </authorList>
    </citation>
    <scope>NUCLEOTIDE SEQUENCE [LARGE SCALE GENOMIC DNA]</scope>
    <source>
        <strain evidence="2 3">NBRC 15940</strain>
    </source>
</reference>
<dbReference type="SUPFAM" id="SSF51338">
    <property type="entry name" value="Composite domain of metallo-dependent hydrolases"/>
    <property type="match status" value="1"/>
</dbReference>
<evidence type="ECO:0000259" key="1">
    <source>
        <dbReference type="Pfam" id="PF07969"/>
    </source>
</evidence>
<dbReference type="PANTHER" id="PTHR22642:SF2">
    <property type="entry name" value="PROTEIN LONG AFTER FAR-RED 3"/>
    <property type="match status" value="1"/>
</dbReference>
<keyword evidence="3" id="KW-1185">Reference proteome</keyword>
<dbReference type="Gene3D" id="3.20.20.140">
    <property type="entry name" value="Metal-dependent hydrolases"/>
    <property type="match status" value="1"/>
</dbReference>